<comment type="similarity">
    <text evidence="1">Belongs to the sorting nexin family.</text>
</comment>
<dbReference type="Pfam" id="PF00615">
    <property type="entry name" value="RGS"/>
    <property type="match status" value="1"/>
</dbReference>
<dbReference type="PROSITE" id="PS51207">
    <property type="entry name" value="PXA"/>
    <property type="match status" value="1"/>
</dbReference>
<dbReference type="RefSeq" id="XP_013383348.1">
    <property type="nucleotide sequence ID" value="XM_013527894.1"/>
</dbReference>
<dbReference type="InterPro" id="IPR001683">
    <property type="entry name" value="PX_dom"/>
</dbReference>
<dbReference type="PANTHER" id="PTHR22775:SF44">
    <property type="entry name" value="SORTING NEXIN-14"/>
    <property type="match status" value="1"/>
</dbReference>
<proteinExistence type="inferred from homology"/>
<evidence type="ECO:0000256" key="3">
    <source>
        <dbReference type="SAM" id="Phobius"/>
    </source>
</evidence>
<feature type="compositionally biased region" description="Polar residues" evidence="2">
    <location>
        <begin position="719"/>
        <end position="734"/>
    </location>
</feature>
<dbReference type="InterPro" id="IPR013937">
    <property type="entry name" value="Sorting_nexin_C"/>
</dbReference>
<dbReference type="SMART" id="SM00312">
    <property type="entry name" value="PX"/>
    <property type="match status" value="1"/>
</dbReference>
<keyword evidence="3" id="KW-0472">Membrane</keyword>
<evidence type="ECO:0000259" key="6">
    <source>
        <dbReference type="PROSITE" id="PS51207"/>
    </source>
</evidence>
<keyword evidence="7" id="KW-1185">Reference proteome</keyword>
<feature type="transmembrane region" description="Helical" evidence="3">
    <location>
        <begin position="12"/>
        <end position="30"/>
    </location>
</feature>
<dbReference type="GeneID" id="106153799"/>
<dbReference type="GO" id="GO:0035091">
    <property type="term" value="F:phosphatidylinositol binding"/>
    <property type="evidence" value="ECO:0007669"/>
    <property type="project" value="InterPro"/>
</dbReference>
<dbReference type="InterPro" id="IPR003114">
    <property type="entry name" value="Phox_assoc"/>
</dbReference>
<dbReference type="Pfam" id="PF00787">
    <property type="entry name" value="PX"/>
    <property type="match status" value="1"/>
</dbReference>
<keyword evidence="3" id="KW-1133">Transmembrane helix</keyword>
<feature type="domain" description="RGS" evidence="4">
    <location>
        <begin position="319"/>
        <end position="451"/>
    </location>
</feature>
<dbReference type="SMART" id="SM00315">
    <property type="entry name" value="RGS"/>
    <property type="match status" value="1"/>
</dbReference>
<dbReference type="KEGG" id="lak:106153799"/>
<protein>
    <submittedName>
        <fullName evidence="8">Sorting nexin-14 isoform X1</fullName>
    </submittedName>
</protein>
<name>A0A1S3HBE9_LINAN</name>
<dbReference type="Gene3D" id="3.30.1520.10">
    <property type="entry name" value="Phox-like domain"/>
    <property type="match status" value="1"/>
</dbReference>
<dbReference type="Gene3D" id="1.10.167.10">
    <property type="entry name" value="Regulator of G-protein Signalling 4, domain 2"/>
    <property type="match status" value="1"/>
</dbReference>
<evidence type="ECO:0000256" key="1">
    <source>
        <dbReference type="ARBA" id="ARBA00010883"/>
    </source>
</evidence>
<feature type="transmembrane region" description="Helical" evidence="3">
    <location>
        <begin position="37"/>
        <end position="59"/>
    </location>
</feature>
<dbReference type="OrthoDB" id="5957963at2759"/>
<accession>A0A1S3HBE9</accession>
<dbReference type="SUPFAM" id="SSF48097">
    <property type="entry name" value="Regulator of G-protein signaling, RGS"/>
    <property type="match status" value="1"/>
</dbReference>
<gene>
    <name evidence="8" type="primary">LOC106153799</name>
</gene>
<dbReference type="STRING" id="7574.A0A1S3HBE9"/>
<dbReference type="PROSITE" id="PS50195">
    <property type="entry name" value="PX"/>
    <property type="match status" value="1"/>
</dbReference>
<dbReference type="GO" id="GO:0097352">
    <property type="term" value="P:autophagosome maturation"/>
    <property type="evidence" value="ECO:0007669"/>
    <property type="project" value="TreeGrafter"/>
</dbReference>
<evidence type="ECO:0000313" key="7">
    <source>
        <dbReference type="Proteomes" id="UP000085678"/>
    </source>
</evidence>
<dbReference type="PANTHER" id="PTHR22775">
    <property type="entry name" value="SORTING NEXIN"/>
    <property type="match status" value="1"/>
</dbReference>
<dbReference type="GO" id="GO:0005770">
    <property type="term" value="C:late endosome"/>
    <property type="evidence" value="ECO:0007669"/>
    <property type="project" value="TreeGrafter"/>
</dbReference>
<dbReference type="InterPro" id="IPR044926">
    <property type="entry name" value="RGS_subdomain_2"/>
</dbReference>
<evidence type="ECO:0000259" key="5">
    <source>
        <dbReference type="PROSITE" id="PS50195"/>
    </source>
</evidence>
<evidence type="ECO:0000259" key="4">
    <source>
        <dbReference type="PROSITE" id="PS50132"/>
    </source>
</evidence>
<feature type="domain" description="PX" evidence="5">
    <location>
        <begin position="553"/>
        <end position="673"/>
    </location>
</feature>
<dbReference type="SUPFAM" id="SSF64268">
    <property type="entry name" value="PX domain"/>
    <property type="match status" value="1"/>
</dbReference>
<evidence type="ECO:0000313" key="8">
    <source>
        <dbReference type="RefSeq" id="XP_013383348.1"/>
    </source>
</evidence>
<reference evidence="8" key="1">
    <citation type="submission" date="2025-08" db="UniProtKB">
        <authorList>
            <consortium name="RefSeq"/>
        </authorList>
    </citation>
    <scope>IDENTIFICATION</scope>
    <source>
        <tissue evidence="8">Gonads</tissue>
    </source>
</reference>
<dbReference type="Pfam" id="PF08628">
    <property type="entry name" value="Nexin_C"/>
    <property type="match status" value="1"/>
</dbReference>
<dbReference type="InParanoid" id="A0A1S3HBE9"/>
<dbReference type="SMART" id="SM00313">
    <property type="entry name" value="PXA"/>
    <property type="match status" value="1"/>
</dbReference>
<dbReference type="InterPro" id="IPR036871">
    <property type="entry name" value="PX_dom_sf"/>
</dbReference>
<evidence type="ECO:0000256" key="2">
    <source>
        <dbReference type="SAM" id="MobiDB-lite"/>
    </source>
</evidence>
<organism evidence="7 8">
    <name type="scientific">Lingula anatina</name>
    <name type="common">Brachiopod</name>
    <name type="synonym">Lingula unguis</name>
    <dbReference type="NCBI Taxonomy" id="7574"/>
    <lineage>
        <taxon>Eukaryota</taxon>
        <taxon>Metazoa</taxon>
        <taxon>Spiralia</taxon>
        <taxon>Lophotrochozoa</taxon>
        <taxon>Brachiopoda</taxon>
        <taxon>Linguliformea</taxon>
        <taxon>Lingulata</taxon>
        <taxon>Lingulida</taxon>
        <taxon>Linguloidea</taxon>
        <taxon>Lingulidae</taxon>
        <taxon>Lingula</taxon>
    </lineage>
</organism>
<feature type="region of interest" description="Disordered" evidence="2">
    <location>
        <begin position="710"/>
        <end position="734"/>
    </location>
</feature>
<dbReference type="AlphaFoldDB" id="A0A1S3HBE9"/>
<keyword evidence="3" id="KW-0812">Transmembrane</keyword>
<dbReference type="InterPro" id="IPR016137">
    <property type="entry name" value="RGS"/>
</dbReference>
<dbReference type="InterPro" id="IPR036305">
    <property type="entry name" value="RGS_sf"/>
</dbReference>
<dbReference type="Pfam" id="PF02194">
    <property type="entry name" value="PXA"/>
    <property type="match status" value="1"/>
</dbReference>
<dbReference type="Proteomes" id="UP000085678">
    <property type="component" value="Unplaced"/>
</dbReference>
<feature type="domain" description="PXA" evidence="6">
    <location>
        <begin position="111"/>
        <end position="287"/>
    </location>
</feature>
<dbReference type="PROSITE" id="PS50132">
    <property type="entry name" value="RGS"/>
    <property type="match status" value="1"/>
</dbReference>
<sequence>MKGEVVALARRHVRFTTTAGLLLVASVCLYRYIHWMIIPWCFIAGIIPMYFILSPGALLPNLMYFHTRKKKEPEVIKMHKACPVCGEDTCERHRPELNIVVNQPWTELKIPRKVDSAIEQFLNLVLENFVYTWYRDLSQDEAFVDELRTSLRFIVAVFLRRLKKVDLPSIITDKLIKAGMRHLQICMAVKDTGLAKDDGSFQRAVLSYYGPYLHCAMVSRNQELQYLRKVTENLFPHILSERALQSKSLCSLLREVLAGSVLLPGMDKIAEPDFVNNLLLVFVDPEPPPENPDLPTDLVCILANFSKVKSKNQSALRPELKEILDNTELLFPFMQFLKAEGAVNVLQFYFALEDFNKKLIRPELSDADVCLLHKDILHIYNSYCAEGAFDKIQLAPDIVSEIKEVVESPPDQVKRLQRSSSMFRAFDHAYDLLEETFLPLFLQSNDYYTSLCGERLQNKLQRSNNRQSKRKQEFLGKFGHRLKGVFKNDTRHPVKLQVDGKMPDEMQVAESVDEVDPVLAAGDEEGLDIPDSYVDYQLELDGGAAVRDLSAWRVTIPSVAVIPDSENSKKQSHAFKIHINRIDIPDGGQDTSSWSVYRKYNDFYMLEQKLREFHGVNLKAQLPQKKSFGLKGLEYLDSKRQSFEEYVQELLQSPHLKGSELLCNFLESKGSFKSQNDLSIGKVFKSVPMKLTIERGQHLDPFLQSLYASTEAPKPKPSSVPTDPETASVTSISSERLSNPLYENNANLTTVEDLECLDQSIMEDAGAEVTGVFDSILYVAKYVYHAPEWFHHVLITARILGKNSLETFVDWFIGKKLWQVSQEHRIESLVHLLQDALFFDNDPPRTDEQKAERRDQALKELNEFFPEFLKKAVGSENFHHGTYTIFHILQQPLLNKQLSYVMLDIVLQELFPEIEKAEDFEQ</sequence>